<feature type="region of interest" description="Disordered" evidence="2">
    <location>
        <begin position="201"/>
        <end position="255"/>
    </location>
</feature>
<feature type="compositionally biased region" description="Low complexity" evidence="2">
    <location>
        <begin position="88"/>
        <end position="99"/>
    </location>
</feature>
<organism evidence="4 5">
    <name type="scientific">Acanthoscelides obtectus</name>
    <name type="common">Bean weevil</name>
    <name type="synonym">Bruchus obtectus</name>
    <dbReference type="NCBI Taxonomy" id="200917"/>
    <lineage>
        <taxon>Eukaryota</taxon>
        <taxon>Metazoa</taxon>
        <taxon>Ecdysozoa</taxon>
        <taxon>Arthropoda</taxon>
        <taxon>Hexapoda</taxon>
        <taxon>Insecta</taxon>
        <taxon>Pterygota</taxon>
        <taxon>Neoptera</taxon>
        <taxon>Endopterygota</taxon>
        <taxon>Coleoptera</taxon>
        <taxon>Polyphaga</taxon>
        <taxon>Cucujiformia</taxon>
        <taxon>Chrysomeloidea</taxon>
        <taxon>Chrysomelidae</taxon>
        <taxon>Bruchinae</taxon>
        <taxon>Bruchini</taxon>
        <taxon>Acanthoscelides</taxon>
    </lineage>
</organism>
<name>A0A9P0KRY5_ACAOB</name>
<feature type="compositionally biased region" description="Polar residues" evidence="2">
    <location>
        <begin position="204"/>
        <end position="226"/>
    </location>
</feature>
<evidence type="ECO:0000259" key="3">
    <source>
        <dbReference type="PROSITE" id="PS50157"/>
    </source>
</evidence>
<feature type="region of interest" description="Disordered" evidence="2">
    <location>
        <begin position="704"/>
        <end position="729"/>
    </location>
</feature>
<dbReference type="OrthoDB" id="6753305at2759"/>
<dbReference type="Proteomes" id="UP001152888">
    <property type="component" value="Unassembled WGS sequence"/>
</dbReference>
<keyword evidence="1" id="KW-0863">Zinc-finger</keyword>
<dbReference type="EMBL" id="CAKOFQ010006906">
    <property type="protein sequence ID" value="CAH1981211.1"/>
    <property type="molecule type" value="Genomic_DNA"/>
</dbReference>
<dbReference type="GO" id="GO:0008270">
    <property type="term" value="F:zinc ion binding"/>
    <property type="evidence" value="ECO:0007669"/>
    <property type="project" value="UniProtKB-KW"/>
</dbReference>
<evidence type="ECO:0000313" key="4">
    <source>
        <dbReference type="EMBL" id="CAH1981211.1"/>
    </source>
</evidence>
<feature type="region of interest" description="Disordered" evidence="2">
    <location>
        <begin position="40"/>
        <end position="99"/>
    </location>
</feature>
<protein>
    <recommendedName>
        <fullName evidence="3">C2H2-type domain-containing protein</fullName>
    </recommendedName>
</protein>
<feature type="compositionally biased region" description="Polar residues" evidence="2">
    <location>
        <begin position="234"/>
        <end position="255"/>
    </location>
</feature>
<gene>
    <name evidence="4" type="ORF">ACAOBT_LOCUS14362</name>
</gene>
<feature type="region of interest" description="Disordered" evidence="2">
    <location>
        <begin position="580"/>
        <end position="612"/>
    </location>
</feature>
<dbReference type="PROSITE" id="PS50157">
    <property type="entry name" value="ZINC_FINGER_C2H2_2"/>
    <property type="match status" value="1"/>
</dbReference>
<comment type="caution">
    <text evidence="4">The sequence shown here is derived from an EMBL/GenBank/DDBJ whole genome shotgun (WGS) entry which is preliminary data.</text>
</comment>
<sequence>MSKNASSEKKSSSPAGTKKQNVIIFKPDEIAKFGLFGDNLVAGNTKTTNPGRSSTPEESEPSTSRHNASISPKMKRGKSTRENIKALSVSGDTSVSTDTQSGIDVKRKIGDILKKTFQEMKKFEPDKFQPKNTSSVSGTKVSLDCDKKSEIVSLLKHAKNKKEAGIETESIEAGVSDSSKKVKVIGITSVKYSDEEIQSILKGSGNSNPKSNTVVQSDDSTASKLTNKVVASELPTQKTSPTKSSQFDSKGNTVGSKYKHGHVDEIIDLEEKIIPAKKAPREHVDAKALVANKDLDRINIDKNASIADTSELLDSEGSKLESITSTTIEKKVSETQSVVDFNNPADFDYYIIQFPPSDDTKSTCDKDKTCNTEVKAVEQESVAETTEEIQKELIDDETKPAKKLEEIDIEDELSYSVLTMEKSEDPNEPEDEVPKTKKLAGQELTDPDVTSEKVVKVINVEKHPEPVGDESIFKVNVVLEVPKPEVVDTVQFCPRKRKQQIDCKVDEEEPFEKTNKHRTKKNRIEDDECMVDSSKFKCIKQYGVKPHLTNQNPIADMAGETDLLELNDLASVVRIENDESLEEAAEEVQPMDSQQVTTDEVKPAPKKRGRPRRKQLYMDEDVPATVFCPIESSKSGRKRRKINYFNLENSLYGEMEENSSGIGKKKGRPRKVKTEDELTVLQTATDESFGESSADVSLAEIVESKTSVKQNPEEPTGEDTSEPGANKEEFLSLDKVRKYRRTGKTVEMVNSIFTAAMNTLNETQNLDTSVDGQKEQASVNMVKRIKLKGKRDGRCKREETFELNEKNEITCVVCQENVFYDKWEEHNSEMHYDLSWRAGENILLDIDLDAFVKKKVEPFLRKLKQIICDKCQTPFTASSAFIKHREECYGILVNNMVICALCKEEMTRDKFYAHRQKKHNSLAWRVGDVPLDLNNQYFVMSVLNARYKAKKPLFCYKCNTAKKSVIGYLSHQSQCGVNENDAKISCPECGRKVLPVSMPVHIKMVHETPKMNKVTISEDGPVLDYKRRAAKNAMSMITMFSKGNMIEDASKYYVENPEFTESFVKYCLQKEANTNTAIKCKFKDCKFTTLNVDHMVSHLKSCDLKPPKHFTCRKCLATYTTLDALSVHVKDVHNKSVDDETVQFSDETSDDDMDNADMIRDARVVQKTKKAEAQSVCKGL</sequence>
<dbReference type="AlphaFoldDB" id="A0A9P0KRY5"/>
<reference evidence="4" key="1">
    <citation type="submission" date="2022-03" db="EMBL/GenBank/DDBJ databases">
        <authorList>
            <person name="Sayadi A."/>
        </authorList>
    </citation>
    <scope>NUCLEOTIDE SEQUENCE</scope>
</reference>
<feature type="compositionally biased region" description="Polar residues" evidence="2">
    <location>
        <begin position="42"/>
        <end position="52"/>
    </location>
</feature>
<feature type="region of interest" description="Disordered" evidence="2">
    <location>
        <begin position="657"/>
        <end position="676"/>
    </location>
</feature>
<dbReference type="SMART" id="SM00355">
    <property type="entry name" value="ZnF_C2H2"/>
    <property type="match status" value="5"/>
</dbReference>
<feature type="compositionally biased region" description="Basic and acidic residues" evidence="2">
    <location>
        <begin position="1"/>
        <end position="11"/>
    </location>
</feature>
<feature type="region of interest" description="Disordered" evidence="2">
    <location>
        <begin position="1"/>
        <end position="23"/>
    </location>
</feature>
<evidence type="ECO:0000313" key="5">
    <source>
        <dbReference type="Proteomes" id="UP001152888"/>
    </source>
</evidence>
<dbReference type="InterPro" id="IPR013087">
    <property type="entry name" value="Znf_C2H2_type"/>
</dbReference>
<proteinExistence type="predicted"/>
<feature type="domain" description="C2H2-type" evidence="3">
    <location>
        <begin position="1110"/>
        <end position="1138"/>
    </location>
</feature>
<keyword evidence="5" id="KW-1185">Reference proteome</keyword>
<evidence type="ECO:0000256" key="2">
    <source>
        <dbReference type="SAM" id="MobiDB-lite"/>
    </source>
</evidence>
<evidence type="ECO:0000256" key="1">
    <source>
        <dbReference type="PROSITE-ProRule" id="PRU00042"/>
    </source>
</evidence>
<dbReference type="PROSITE" id="PS00028">
    <property type="entry name" value="ZINC_FINGER_C2H2_1"/>
    <property type="match status" value="1"/>
</dbReference>
<feature type="compositionally biased region" description="Low complexity" evidence="2">
    <location>
        <begin position="53"/>
        <end position="64"/>
    </location>
</feature>
<accession>A0A9P0KRY5</accession>
<keyword evidence="1" id="KW-0479">Metal-binding</keyword>
<keyword evidence="1" id="KW-0862">Zinc</keyword>
<feature type="region of interest" description="Disordered" evidence="2">
    <location>
        <begin position="420"/>
        <end position="441"/>
    </location>
</feature>